<sequence length="101" mass="11354">MDGGVVESESEGKKWVLAGIPLRTPLKLICTNPVDNKERENEDDEECSTTPTAKEARIPTRLSCPPPPRKQKPSSSCHYNGVREFFTPPDLETVFIRRVQT</sequence>
<organism evidence="4">
    <name type="scientific">Davidia involucrata</name>
    <name type="common">Dove tree</name>
    <dbReference type="NCBI Taxonomy" id="16924"/>
    <lineage>
        <taxon>Eukaryota</taxon>
        <taxon>Viridiplantae</taxon>
        <taxon>Streptophyta</taxon>
        <taxon>Embryophyta</taxon>
        <taxon>Tracheophyta</taxon>
        <taxon>Spermatophyta</taxon>
        <taxon>Magnoliopsida</taxon>
        <taxon>eudicotyledons</taxon>
        <taxon>Gunneridae</taxon>
        <taxon>Pentapetalae</taxon>
        <taxon>asterids</taxon>
        <taxon>Cornales</taxon>
        <taxon>Nyssaceae</taxon>
        <taxon>Davidia</taxon>
    </lineage>
</organism>
<evidence type="ECO:0000313" key="4">
    <source>
        <dbReference type="EMBL" id="MPA75026.1"/>
    </source>
</evidence>
<evidence type="ECO:0000256" key="1">
    <source>
        <dbReference type="ARBA" id="ARBA00023013"/>
    </source>
</evidence>
<name>A0A5B7C442_DAVIN</name>
<accession>A0A5B7C442</accession>
<dbReference type="InterPro" id="IPR040389">
    <property type="entry name" value="SMR"/>
</dbReference>
<gene>
    <name evidence="4" type="ORF">Din_044467</name>
</gene>
<reference evidence="4" key="1">
    <citation type="submission" date="2019-08" db="EMBL/GenBank/DDBJ databases">
        <title>Reference gene set and small RNA set construction with multiple tissues from Davidia involucrata Baill.</title>
        <authorList>
            <person name="Yang H."/>
            <person name="Zhou C."/>
            <person name="Li G."/>
            <person name="Wang J."/>
            <person name="Gao P."/>
            <person name="Wang M."/>
            <person name="Wang R."/>
            <person name="Zhao Y."/>
        </authorList>
    </citation>
    <scope>NUCLEOTIDE SEQUENCE</scope>
    <source>
        <tissue evidence="4">Mixed with DoveR01_LX</tissue>
    </source>
</reference>
<dbReference type="PANTHER" id="PTHR33142">
    <property type="entry name" value="CYCLIN-DEPENDENT PROTEIN KINASE INHIBITOR SMR13"/>
    <property type="match status" value="1"/>
</dbReference>
<proteinExistence type="predicted"/>
<dbReference type="EMBL" id="GHES01044467">
    <property type="protein sequence ID" value="MPA75026.1"/>
    <property type="molecule type" value="Transcribed_RNA"/>
</dbReference>
<feature type="region of interest" description="Disordered" evidence="3">
    <location>
        <begin position="35"/>
        <end position="78"/>
    </location>
</feature>
<evidence type="ECO:0008006" key="5">
    <source>
        <dbReference type="Google" id="ProtNLM"/>
    </source>
</evidence>
<dbReference type="AlphaFoldDB" id="A0A5B7C442"/>
<keyword evidence="2" id="KW-0131">Cell cycle</keyword>
<evidence type="ECO:0000256" key="2">
    <source>
        <dbReference type="ARBA" id="ARBA00023306"/>
    </source>
</evidence>
<evidence type="ECO:0000256" key="3">
    <source>
        <dbReference type="SAM" id="MobiDB-lite"/>
    </source>
</evidence>
<keyword evidence="1" id="KW-0649">Protein kinase inhibitor</keyword>
<protein>
    <recommendedName>
        <fullName evidence="5">Cyclin-dependent protein kinase inhibitor SMR6</fullName>
    </recommendedName>
</protein>
<dbReference type="PANTHER" id="PTHR33142:SF48">
    <property type="entry name" value="CYCLIN-DEPENDENT PROTEIN KINASE INHIBITOR SMR15"/>
    <property type="match status" value="1"/>
</dbReference>
<dbReference type="GO" id="GO:0004860">
    <property type="term" value="F:protein kinase inhibitor activity"/>
    <property type="evidence" value="ECO:0007669"/>
    <property type="project" value="UniProtKB-KW"/>
</dbReference>
<dbReference type="GO" id="GO:0032875">
    <property type="term" value="P:regulation of DNA endoreduplication"/>
    <property type="evidence" value="ECO:0007669"/>
    <property type="project" value="InterPro"/>
</dbReference>